<sequence length="370" mass="40982">MPEEEYSANFSKPNQRAGLTLIATAGMTSAVSTFCLLLYITWYTVLVRNKSLPLARGLRAFIKSALGCYLISLLICDFLQGTAFMMNYYWARHGCMHAGALCTAQGAMSEVGDLGAAIWSIAISFHTFWLLFMARRPHRMAGPIALSLGWIILIVLPILGPHVIGRPKKGPFYDLSGAWCWIGTGYSTERLLYLYVWVFLALGTSVVIYTLIYLRFANFIVVGESGRLTFNFRQHSSNRNNGNKTLMGTKARRASATNIAGCFGWAKDTNDFTYSGTWTSSEPTTPVHDSSVPVGRHLKQVARRLMWYPIGYAFVVLPVTVCRMAVLAGWSPPFGLHVFAGICFSASGLTNTLLFIFTRHSFTIKTGISN</sequence>
<dbReference type="EMBL" id="KN837148">
    <property type="protein sequence ID" value="KIJ39907.1"/>
    <property type="molecule type" value="Genomic_DNA"/>
</dbReference>
<evidence type="ECO:0000313" key="7">
    <source>
        <dbReference type="Proteomes" id="UP000054279"/>
    </source>
</evidence>
<accession>A0A0C9VEY6</accession>
<feature type="transmembrane region" description="Helical" evidence="5">
    <location>
        <begin position="20"/>
        <end position="45"/>
    </location>
</feature>
<comment type="subcellular location">
    <subcellularLocation>
        <location evidence="1">Membrane</location>
        <topology evidence="1">Multi-pass membrane protein</topology>
    </subcellularLocation>
</comment>
<evidence type="ECO:0008006" key="8">
    <source>
        <dbReference type="Google" id="ProtNLM"/>
    </source>
</evidence>
<dbReference type="Gene3D" id="1.20.1070.10">
    <property type="entry name" value="Rhodopsin 7-helix transmembrane proteins"/>
    <property type="match status" value="1"/>
</dbReference>
<feature type="transmembrane region" description="Helical" evidence="5">
    <location>
        <begin position="334"/>
        <end position="357"/>
    </location>
</feature>
<dbReference type="AlphaFoldDB" id="A0A0C9VEY6"/>
<keyword evidence="4 5" id="KW-0472">Membrane</keyword>
<dbReference type="Proteomes" id="UP000054279">
    <property type="component" value="Unassembled WGS sequence"/>
</dbReference>
<dbReference type="GO" id="GO:0005886">
    <property type="term" value="C:plasma membrane"/>
    <property type="evidence" value="ECO:0007669"/>
    <property type="project" value="TreeGrafter"/>
</dbReference>
<feature type="transmembrane region" description="Helical" evidence="5">
    <location>
        <begin position="192"/>
        <end position="214"/>
    </location>
</feature>
<dbReference type="PANTHER" id="PTHR23112:SF37">
    <property type="entry name" value="G PROTEIN-COUPLED RECEPTOR GPR1"/>
    <property type="match status" value="1"/>
</dbReference>
<dbReference type="GO" id="GO:0007189">
    <property type="term" value="P:adenylate cyclase-activating G protein-coupled receptor signaling pathway"/>
    <property type="evidence" value="ECO:0007669"/>
    <property type="project" value="TreeGrafter"/>
</dbReference>
<keyword evidence="7" id="KW-1185">Reference proteome</keyword>
<evidence type="ECO:0000256" key="3">
    <source>
        <dbReference type="ARBA" id="ARBA00022989"/>
    </source>
</evidence>
<evidence type="ECO:0000256" key="1">
    <source>
        <dbReference type="ARBA" id="ARBA00004141"/>
    </source>
</evidence>
<feature type="transmembrane region" description="Helical" evidence="5">
    <location>
        <begin position="144"/>
        <end position="164"/>
    </location>
</feature>
<name>A0A0C9VEY6_SPHS4</name>
<evidence type="ECO:0000313" key="6">
    <source>
        <dbReference type="EMBL" id="KIJ39907.1"/>
    </source>
</evidence>
<evidence type="ECO:0000256" key="2">
    <source>
        <dbReference type="ARBA" id="ARBA00022692"/>
    </source>
</evidence>
<protein>
    <recommendedName>
        <fullName evidence="8">Glucose receptor Git3 N-terminal domain-containing protein</fullName>
    </recommendedName>
</protein>
<dbReference type="OrthoDB" id="100006at2759"/>
<evidence type="ECO:0000256" key="5">
    <source>
        <dbReference type="SAM" id="Phobius"/>
    </source>
</evidence>
<dbReference type="PANTHER" id="PTHR23112">
    <property type="entry name" value="G PROTEIN-COUPLED RECEPTOR 157-RELATED"/>
    <property type="match status" value="1"/>
</dbReference>
<gene>
    <name evidence="6" type="ORF">M422DRAFT_68711</name>
</gene>
<keyword evidence="3 5" id="KW-1133">Transmembrane helix</keyword>
<organism evidence="6 7">
    <name type="scientific">Sphaerobolus stellatus (strain SS14)</name>
    <dbReference type="NCBI Taxonomy" id="990650"/>
    <lineage>
        <taxon>Eukaryota</taxon>
        <taxon>Fungi</taxon>
        <taxon>Dikarya</taxon>
        <taxon>Basidiomycota</taxon>
        <taxon>Agaricomycotina</taxon>
        <taxon>Agaricomycetes</taxon>
        <taxon>Phallomycetidae</taxon>
        <taxon>Geastrales</taxon>
        <taxon>Sphaerobolaceae</taxon>
        <taxon>Sphaerobolus</taxon>
    </lineage>
</organism>
<feature type="transmembrane region" description="Helical" evidence="5">
    <location>
        <begin position="111"/>
        <end position="132"/>
    </location>
</feature>
<feature type="transmembrane region" description="Helical" evidence="5">
    <location>
        <begin position="66"/>
        <end position="91"/>
    </location>
</feature>
<feature type="transmembrane region" description="Helical" evidence="5">
    <location>
        <begin position="305"/>
        <end position="328"/>
    </location>
</feature>
<evidence type="ECO:0000256" key="4">
    <source>
        <dbReference type="ARBA" id="ARBA00023136"/>
    </source>
</evidence>
<dbReference type="HOGENOM" id="CLU_027149_1_0_1"/>
<dbReference type="SUPFAM" id="SSF81321">
    <property type="entry name" value="Family A G protein-coupled receptor-like"/>
    <property type="match status" value="1"/>
</dbReference>
<reference evidence="6 7" key="1">
    <citation type="submission" date="2014-06" db="EMBL/GenBank/DDBJ databases">
        <title>Evolutionary Origins and Diversification of the Mycorrhizal Mutualists.</title>
        <authorList>
            <consortium name="DOE Joint Genome Institute"/>
            <consortium name="Mycorrhizal Genomics Consortium"/>
            <person name="Kohler A."/>
            <person name="Kuo A."/>
            <person name="Nagy L.G."/>
            <person name="Floudas D."/>
            <person name="Copeland A."/>
            <person name="Barry K.W."/>
            <person name="Cichocki N."/>
            <person name="Veneault-Fourrey C."/>
            <person name="LaButti K."/>
            <person name="Lindquist E.A."/>
            <person name="Lipzen A."/>
            <person name="Lundell T."/>
            <person name="Morin E."/>
            <person name="Murat C."/>
            <person name="Riley R."/>
            <person name="Ohm R."/>
            <person name="Sun H."/>
            <person name="Tunlid A."/>
            <person name="Henrissat B."/>
            <person name="Grigoriev I.V."/>
            <person name="Hibbett D.S."/>
            <person name="Martin F."/>
        </authorList>
    </citation>
    <scope>NUCLEOTIDE SEQUENCE [LARGE SCALE GENOMIC DNA]</scope>
    <source>
        <strain evidence="6 7">SS14</strain>
    </source>
</reference>
<keyword evidence="2 5" id="KW-0812">Transmembrane</keyword>
<proteinExistence type="predicted"/>
<dbReference type="GO" id="GO:0004930">
    <property type="term" value="F:G protein-coupled receptor activity"/>
    <property type="evidence" value="ECO:0007669"/>
    <property type="project" value="TreeGrafter"/>
</dbReference>